<dbReference type="Gene3D" id="1.20.58.760">
    <property type="entry name" value="Peptidase M41"/>
    <property type="match status" value="1"/>
</dbReference>
<keyword evidence="11 14" id="KW-1133">Transmembrane helix</keyword>
<evidence type="ECO:0000256" key="16">
    <source>
        <dbReference type="SAM" id="MobiDB-lite"/>
    </source>
</evidence>
<dbReference type="EMBL" id="JBEPLI010000008">
    <property type="protein sequence ID" value="MET3589841.1"/>
    <property type="molecule type" value="Genomic_DNA"/>
</dbReference>
<keyword evidence="12 14" id="KW-0482">Metalloprotease</keyword>
<dbReference type="CDD" id="cd19501">
    <property type="entry name" value="RecA-like_FtsH"/>
    <property type="match status" value="1"/>
</dbReference>
<evidence type="ECO:0000256" key="3">
    <source>
        <dbReference type="ARBA" id="ARBA00022475"/>
    </source>
</evidence>
<dbReference type="EC" id="3.4.24.-" evidence="14"/>
<keyword evidence="19" id="KW-1185">Reference proteome</keyword>
<evidence type="ECO:0000313" key="18">
    <source>
        <dbReference type="EMBL" id="MET3589841.1"/>
    </source>
</evidence>
<dbReference type="PANTHER" id="PTHR23076">
    <property type="entry name" value="METALLOPROTEASE M41 FTSH"/>
    <property type="match status" value="1"/>
</dbReference>
<dbReference type="Pfam" id="PF00004">
    <property type="entry name" value="AAA"/>
    <property type="match status" value="1"/>
</dbReference>
<reference evidence="18 19" key="1">
    <citation type="submission" date="2024-06" db="EMBL/GenBank/DDBJ databases">
        <title>Genomic Encyclopedia of Type Strains, Phase IV (KMG-IV): sequencing the most valuable type-strain genomes for metagenomic binning, comparative biology and taxonomic classification.</title>
        <authorList>
            <person name="Goeker M."/>
        </authorList>
    </citation>
    <scope>NUCLEOTIDE SEQUENCE [LARGE SCALE GENOMIC DNA]</scope>
    <source>
        <strain evidence="18 19">DSM 23649</strain>
    </source>
</reference>
<name>A0ABV2HGZ9_9HYPH</name>
<dbReference type="InterPro" id="IPR003959">
    <property type="entry name" value="ATPase_AAA_core"/>
</dbReference>
<keyword evidence="4 14" id="KW-0645">Protease</keyword>
<proteinExistence type="inferred from homology"/>
<evidence type="ECO:0000256" key="2">
    <source>
        <dbReference type="ARBA" id="ARBA00010044"/>
    </source>
</evidence>
<comment type="function">
    <text evidence="14">Acts as a processive, ATP-dependent zinc metallopeptidase for both cytoplasmic and membrane proteins. Plays a role in the quality control of integral membrane proteins.</text>
</comment>
<dbReference type="Gene3D" id="3.40.50.300">
    <property type="entry name" value="P-loop containing nucleotide triphosphate hydrolases"/>
    <property type="match status" value="1"/>
</dbReference>
<evidence type="ECO:0000259" key="17">
    <source>
        <dbReference type="SMART" id="SM00382"/>
    </source>
</evidence>
<dbReference type="InterPro" id="IPR041569">
    <property type="entry name" value="AAA_lid_3"/>
</dbReference>
<feature type="binding site" evidence="14">
    <location>
        <position position="418"/>
    </location>
    <ligand>
        <name>Zn(2+)</name>
        <dbReference type="ChEBI" id="CHEBI:29105"/>
        <note>catalytic</note>
    </ligand>
</feature>
<comment type="cofactor">
    <cofactor evidence="14">
        <name>Zn(2+)</name>
        <dbReference type="ChEBI" id="CHEBI:29105"/>
    </cofactor>
    <text evidence="14">Binds 1 zinc ion per subunit.</text>
</comment>
<comment type="caution">
    <text evidence="18">The sequence shown here is derived from an EMBL/GenBank/DDBJ whole genome shotgun (WGS) entry which is preliminary data.</text>
</comment>
<evidence type="ECO:0000256" key="11">
    <source>
        <dbReference type="ARBA" id="ARBA00022989"/>
    </source>
</evidence>
<keyword evidence="18" id="KW-0131">Cell cycle</keyword>
<keyword evidence="8 14" id="KW-0378">Hydrolase</keyword>
<feature type="binding site" evidence="14">
    <location>
        <position position="496"/>
    </location>
    <ligand>
        <name>Zn(2+)</name>
        <dbReference type="ChEBI" id="CHEBI:29105"/>
        <note>catalytic</note>
    </ligand>
</feature>
<evidence type="ECO:0000256" key="6">
    <source>
        <dbReference type="ARBA" id="ARBA00022723"/>
    </source>
</evidence>
<comment type="subcellular location">
    <subcellularLocation>
        <location evidence="14">Cell membrane</location>
        <topology evidence="14">Multi-pass membrane protein</topology>
        <orientation evidence="14">Cytoplasmic side</orientation>
    </subcellularLocation>
    <subcellularLocation>
        <location evidence="1">Membrane</location>
    </subcellularLocation>
</comment>
<dbReference type="InterPro" id="IPR005936">
    <property type="entry name" value="FtsH"/>
</dbReference>
<protein>
    <recommendedName>
        <fullName evidence="14">ATP-dependent zinc metalloprotease FtsH</fullName>
        <ecNumber evidence="14">3.4.24.-</ecNumber>
    </recommendedName>
</protein>
<accession>A0ABV2HGZ9</accession>
<dbReference type="Pfam" id="PF17862">
    <property type="entry name" value="AAA_lid_3"/>
    <property type="match status" value="1"/>
</dbReference>
<keyword evidence="5 14" id="KW-0812">Transmembrane</keyword>
<sequence length="727" mass="79772">MNSNYRSLLIWGVIALILIVSFSLFSGDSQRSGGGEVSYSEFLQKVENNELKSVTIQGQKLTGQTVERRVISTYAPRDPGLIQKLENRNVNVKAIPESSGNNIFLNLLFSLLPVIIIVGAWIFFMRQMQNGSRGAMGFGKSKAKLLNEAQGRVTFKDVAGVEEAKQDLQEIVEFLREPQKFQRLGGRIPRGVLLVGPPGTGKTLLARSVAGEANVPFFTISGSDFVEMFVGVGASRVRDMFEQAKKNAPCIIFIDEIDAVGRHRGAGLGGGNDEREQTLNQLLVEMDGFEPNESIILIAATNRPDVLDPALLRPGRFDRQVVVPNPDVSGREQILKVHVRNVPLAPNVDLKVLARGTPGFSGADLMNLVNEAALMAASRNKRIVTMQEFEDAKDKVMMGAERRSTAMTQEEKELTAYHEAGHAIVALNVPVADPVHKATIVPRGRALGMVMQLPEGDRYSMSYRWMISRLAIMMGGRVAEELKFGKENITSGAASDIEQATKLARAMITRWGFSDLLGNVAYGDNQDEVFLGHSVARTQNISEETARMIDMEVRKLIDDAYTSATKILKTKKKEWFALAQGLLEYETLTGAEINEVIAGKPPSRTQKDDTVAPRASSVPKTGGEKSESHAKMAKDLVEIKSEEGDKTDSAQTGKIEAKTGKETIKSSDAQFDDAELKGMQSRGTEKKTRSTKSTKKTVKHSESKASAEKESDHVEHDKDKKKPSHDA</sequence>
<dbReference type="NCBIfam" id="TIGR01241">
    <property type="entry name" value="FtsH_fam"/>
    <property type="match status" value="1"/>
</dbReference>
<dbReference type="PANTHER" id="PTHR23076:SF97">
    <property type="entry name" value="ATP-DEPENDENT ZINC METALLOPROTEASE YME1L1"/>
    <property type="match status" value="1"/>
</dbReference>
<evidence type="ECO:0000256" key="8">
    <source>
        <dbReference type="ARBA" id="ARBA00022801"/>
    </source>
</evidence>
<dbReference type="InterPro" id="IPR000642">
    <property type="entry name" value="Peptidase_M41"/>
</dbReference>
<feature type="compositionally biased region" description="Basic and acidic residues" evidence="16">
    <location>
        <begin position="622"/>
        <end position="648"/>
    </location>
</feature>
<evidence type="ECO:0000256" key="1">
    <source>
        <dbReference type="ARBA" id="ARBA00004370"/>
    </source>
</evidence>
<dbReference type="InterPro" id="IPR003593">
    <property type="entry name" value="AAA+_ATPase"/>
</dbReference>
<evidence type="ECO:0000256" key="4">
    <source>
        <dbReference type="ARBA" id="ARBA00022670"/>
    </source>
</evidence>
<keyword evidence="7 14" id="KW-0547">Nucleotide-binding</keyword>
<dbReference type="GO" id="GO:0008233">
    <property type="term" value="F:peptidase activity"/>
    <property type="evidence" value="ECO:0007669"/>
    <property type="project" value="UniProtKB-KW"/>
</dbReference>
<feature type="transmembrane region" description="Helical" evidence="14">
    <location>
        <begin position="103"/>
        <end position="124"/>
    </location>
</feature>
<keyword evidence="18" id="KW-0132">Cell division</keyword>
<dbReference type="SMART" id="SM00382">
    <property type="entry name" value="AAA"/>
    <property type="match status" value="1"/>
</dbReference>
<feature type="domain" description="AAA+ ATPase" evidence="17">
    <location>
        <begin position="188"/>
        <end position="327"/>
    </location>
</feature>
<feature type="binding site" evidence="14">
    <location>
        <position position="422"/>
    </location>
    <ligand>
        <name>Zn(2+)</name>
        <dbReference type="ChEBI" id="CHEBI:29105"/>
        <note>catalytic</note>
    </ligand>
</feature>
<dbReference type="SUPFAM" id="SSF52540">
    <property type="entry name" value="P-loop containing nucleoside triphosphate hydrolases"/>
    <property type="match status" value="1"/>
</dbReference>
<comment type="similarity">
    <text evidence="15">Belongs to the AAA ATPase family.</text>
</comment>
<evidence type="ECO:0000256" key="12">
    <source>
        <dbReference type="ARBA" id="ARBA00023049"/>
    </source>
</evidence>
<dbReference type="HAMAP" id="MF_01458">
    <property type="entry name" value="FtsH"/>
    <property type="match status" value="1"/>
</dbReference>
<keyword evidence="9 14" id="KW-0862">Zinc</keyword>
<dbReference type="InterPro" id="IPR027417">
    <property type="entry name" value="P-loop_NTPase"/>
</dbReference>
<keyword evidence="6 14" id="KW-0479">Metal-binding</keyword>
<evidence type="ECO:0000313" key="19">
    <source>
        <dbReference type="Proteomes" id="UP001549086"/>
    </source>
</evidence>
<dbReference type="GO" id="GO:0006508">
    <property type="term" value="P:proteolysis"/>
    <property type="evidence" value="ECO:0007669"/>
    <property type="project" value="UniProtKB-KW"/>
</dbReference>
<feature type="active site" evidence="14">
    <location>
        <position position="419"/>
    </location>
</feature>
<feature type="region of interest" description="Disordered" evidence="16">
    <location>
        <begin position="599"/>
        <end position="727"/>
    </location>
</feature>
<dbReference type="PROSITE" id="PS00674">
    <property type="entry name" value="AAA"/>
    <property type="match status" value="1"/>
</dbReference>
<dbReference type="RefSeq" id="WP_354189732.1">
    <property type="nucleotide sequence ID" value="NZ_JBEPLI010000008.1"/>
</dbReference>
<dbReference type="Proteomes" id="UP001549086">
    <property type="component" value="Unassembled WGS sequence"/>
</dbReference>
<evidence type="ECO:0000256" key="14">
    <source>
        <dbReference type="HAMAP-Rule" id="MF_01458"/>
    </source>
</evidence>
<dbReference type="SUPFAM" id="SSF140990">
    <property type="entry name" value="FtsH protease domain-like"/>
    <property type="match status" value="1"/>
</dbReference>
<evidence type="ECO:0000256" key="7">
    <source>
        <dbReference type="ARBA" id="ARBA00022741"/>
    </source>
</evidence>
<keyword evidence="3 14" id="KW-1003">Cell membrane</keyword>
<evidence type="ECO:0000256" key="9">
    <source>
        <dbReference type="ARBA" id="ARBA00022833"/>
    </source>
</evidence>
<feature type="compositionally biased region" description="Basic residues" evidence="16">
    <location>
        <begin position="689"/>
        <end position="698"/>
    </location>
</feature>
<organism evidence="18 19">
    <name type="scientific">Bartonella silvatica</name>
    <dbReference type="NCBI Taxonomy" id="357760"/>
    <lineage>
        <taxon>Bacteria</taxon>
        <taxon>Pseudomonadati</taxon>
        <taxon>Pseudomonadota</taxon>
        <taxon>Alphaproteobacteria</taxon>
        <taxon>Hyphomicrobiales</taxon>
        <taxon>Bartonellaceae</taxon>
        <taxon>Bartonella</taxon>
    </lineage>
</organism>
<dbReference type="GO" id="GO:0051301">
    <property type="term" value="P:cell division"/>
    <property type="evidence" value="ECO:0007669"/>
    <property type="project" value="UniProtKB-KW"/>
</dbReference>
<comment type="similarity">
    <text evidence="14">In the central section; belongs to the AAA ATPase family.</text>
</comment>
<dbReference type="Gene3D" id="1.10.8.60">
    <property type="match status" value="1"/>
</dbReference>
<feature type="compositionally biased region" description="Basic and acidic residues" evidence="16">
    <location>
        <begin position="655"/>
        <end position="665"/>
    </location>
</feature>
<evidence type="ECO:0000256" key="15">
    <source>
        <dbReference type="RuleBase" id="RU003651"/>
    </source>
</evidence>
<feature type="transmembrane region" description="Helical" evidence="14">
    <location>
        <begin position="7"/>
        <end position="25"/>
    </location>
</feature>
<dbReference type="Pfam" id="PF06480">
    <property type="entry name" value="FtsH_ext"/>
    <property type="match status" value="1"/>
</dbReference>
<feature type="compositionally biased region" description="Basic and acidic residues" evidence="16">
    <location>
        <begin position="699"/>
        <end position="727"/>
    </location>
</feature>
<dbReference type="Pfam" id="PF01434">
    <property type="entry name" value="Peptidase_M41"/>
    <property type="match status" value="1"/>
</dbReference>
<evidence type="ECO:0000256" key="5">
    <source>
        <dbReference type="ARBA" id="ARBA00022692"/>
    </source>
</evidence>
<keyword evidence="10 14" id="KW-0067">ATP-binding</keyword>
<dbReference type="InterPro" id="IPR003960">
    <property type="entry name" value="ATPase_AAA_CS"/>
</dbReference>
<comment type="subunit">
    <text evidence="14">Homohexamer.</text>
</comment>
<dbReference type="Gene3D" id="3.30.720.210">
    <property type="match status" value="1"/>
</dbReference>
<evidence type="ECO:0000256" key="10">
    <source>
        <dbReference type="ARBA" id="ARBA00022840"/>
    </source>
</evidence>
<keyword evidence="13 14" id="KW-0472">Membrane</keyword>
<dbReference type="InterPro" id="IPR011546">
    <property type="entry name" value="Pept_M41_FtsH_extracell"/>
</dbReference>
<evidence type="ECO:0000256" key="13">
    <source>
        <dbReference type="ARBA" id="ARBA00023136"/>
    </source>
</evidence>
<dbReference type="InterPro" id="IPR037219">
    <property type="entry name" value="Peptidase_M41-like"/>
</dbReference>
<comment type="similarity">
    <text evidence="2 14">In the C-terminal section; belongs to the peptidase M41 family.</text>
</comment>
<feature type="binding site" evidence="14">
    <location>
        <begin position="196"/>
        <end position="203"/>
    </location>
    <ligand>
        <name>ATP</name>
        <dbReference type="ChEBI" id="CHEBI:30616"/>
    </ligand>
</feature>
<gene>
    <name evidence="14" type="primary">ftsH</name>
    <name evidence="18" type="ORF">ABID23_000929</name>
</gene>